<organism evidence="2">
    <name type="scientific">Spironucleus salmonicida</name>
    <dbReference type="NCBI Taxonomy" id="348837"/>
    <lineage>
        <taxon>Eukaryota</taxon>
        <taxon>Metamonada</taxon>
        <taxon>Diplomonadida</taxon>
        <taxon>Hexamitidae</taxon>
        <taxon>Hexamitinae</taxon>
        <taxon>Spironucleus</taxon>
    </lineage>
</organism>
<keyword evidence="1 2" id="KW-0812">Transmembrane</keyword>
<dbReference type="EMBL" id="AUWU02000005">
    <property type="protein sequence ID" value="KAH0572744.1"/>
    <property type="molecule type" value="Genomic_DNA"/>
</dbReference>
<feature type="transmembrane region" description="Helical" evidence="1">
    <location>
        <begin position="162"/>
        <end position="182"/>
    </location>
</feature>
<keyword evidence="1" id="KW-0472">Membrane</keyword>
<feature type="transmembrane region" description="Helical" evidence="1">
    <location>
        <begin position="267"/>
        <end position="293"/>
    </location>
</feature>
<reference evidence="2 3" key="1">
    <citation type="journal article" date="2014" name="PLoS Genet.">
        <title>The Genome of Spironucleus salmonicida Highlights a Fish Pathogen Adapted to Fluctuating Environments.</title>
        <authorList>
            <person name="Xu F."/>
            <person name="Jerlstrom-Hultqvist J."/>
            <person name="Einarsson E."/>
            <person name="Astvaldsson A."/>
            <person name="Svard S.G."/>
            <person name="Andersson J.O."/>
        </authorList>
    </citation>
    <scope>NUCLEOTIDE SEQUENCE</scope>
    <source>
        <strain evidence="3">ATCC 50377</strain>
    </source>
</reference>
<dbReference type="Proteomes" id="UP000018208">
    <property type="component" value="Unassembled WGS sequence"/>
</dbReference>
<accession>V6LXY3</accession>
<evidence type="ECO:0000313" key="2">
    <source>
        <dbReference type="EMBL" id="EST49113.1"/>
    </source>
</evidence>
<feature type="transmembrane region" description="Helical" evidence="1">
    <location>
        <begin position="41"/>
        <end position="64"/>
    </location>
</feature>
<name>V6LXY3_9EUKA</name>
<reference evidence="3" key="2">
    <citation type="submission" date="2020-12" db="EMBL/GenBank/DDBJ databases">
        <title>New Spironucleus salmonicida genome in near-complete chromosomes.</title>
        <authorList>
            <person name="Xu F."/>
            <person name="Kurt Z."/>
            <person name="Jimenez-Gonzalez A."/>
            <person name="Astvaldsson A."/>
            <person name="Andersson J.O."/>
            <person name="Svard S.G."/>
        </authorList>
    </citation>
    <scope>NUCLEOTIDE SEQUENCE</scope>
    <source>
        <strain evidence="3">ATCC 50377</strain>
    </source>
</reference>
<feature type="transmembrane region" description="Helical" evidence="1">
    <location>
        <begin position="16"/>
        <end position="34"/>
    </location>
</feature>
<keyword evidence="1" id="KW-1133">Transmembrane helix</keyword>
<feature type="transmembrane region" description="Helical" evidence="1">
    <location>
        <begin position="194"/>
        <end position="212"/>
    </location>
</feature>
<feature type="transmembrane region" description="Helical" evidence="1">
    <location>
        <begin position="84"/>
        <end position="109"/>
    </location>
</feature>
<dbReference type="EMBL" id="KI545956">
    <property type="protein sequence ID" value="EST49113.1"/>
    <property type="molecule type" value="Genomic_DNA"/>
</dbReference>
<dbReference type="VEuPathDB" id="GiardiaDB:SS50377_24857"/>
<gene>
    <name evidence="2" type="ORF">SS50377_10598</name>
    <name evidence="3" type="ORF">SS50377_24857</name>
</gene>
<sequence length="322" mass="35679">MTLLNALYFSSAVSPHFHWCYLASTAALGLKYAFSETVYEACVLAINVAMSILHIITGTQLGVFDPTHLENAHFALIFCSVNPYFAWFQIAVKALYLIQQLILHTLPFLRSTRLQKLRIGPNFQREQFEFAQKACKSSQNGVVTASPVSFTGQKSRHCRLNICNFSSLLVFGSEILTLPLLAQSLRLNSSISTGFAGIITLVFLTSLAQISVKNKDFPLLLFVFPVLKIAILQHQLTFFDEAQAGISGLCYLLAIRTIRQNAPQTHLWASAATALACQFTQIGVWGVLALLIVKEWKIGREKERKGRAPPLQSRAVQAAACE</sequence>
<feature type="transmembrane region" description="Helical" evidence="1">
    <location>
        <begin position="219"/>
        <end position="239"/>
    </location>
</feature>
<evidence type="ECO:0000313" key="3">
    <source>
        <dbReference type="EMBL" id="KAH0572744.1"/>
    </source>
</evidence>
<keyword evidence="4" id="KW-1185">Reference proteome</keyword>
<protein>
    <submittedName>
        <fullName evidence="2">Transmembrane domain-containing protein</fullName>
    </submittedName>
</protein>
<evidence type="ECO:0000256" key="1">
    <source>
        <dbReference type="SAM" id="Phobius"/>
    </source>
</evidence>
<proteinExistence type="predicted"/>
<evidence type="ECO:0000313" key="4">
    <source>
        <dbReference type="Proteomes" id="UP000018208"/>
    </source>
</evidence>
<dbReference type="AlphaFoldDB" id="V6LXY3"/>